<dbReference type="InterPro" id="IPR000471">
    <property type="entry name" value="Interferon_alpha/beta/delta"/>
</dbReference>
<comment type="similarity">
    <text evidence="6">Belongs to the alpha/beta interferon family.</text>
</comment>
<sequence>MALQLSLLMALVVFSCGPVPSLSCDLPQSQVLVCRKTSVLLGQMERISPFSCLKDRTDFRFPREMVNGSQVQKIQAKFVLHETFQQIFNLFHPEGSTAAWNTTLVDQLLSTLHRQLEDLEACLLQEMGEEETLLGMEGPALAMRRYFQGIRLYLQEKKHSNCAWEVVRMELRRCLLFITQLAREIRNEDGGLGSS</sequence>
<feature type="chain" id="PRO_5031345409" evidence="7">
    <location>
        <begin position="24"/>
        <end position="195"/>
    </location>
</feature>
<evidence type="ECO:0000256" key="3">
    <source>
        <dbReference type="ARBA" id="ARBA00022525"/>
    </source>
</evidence>
<keyword evidence="4 6" id="KW-0051">Antiviral defense</keyword>
<dbReference type="PRINTS" id="PR00266">
    <property type="entry name" value="INTERFERONAB"/>
</dbReference>
<accession>A0A7R8C3M8</accession>
<keyword evidence="2 6" id="KW-0202">Cytokine</keyword>
<dbReference type="Pfam" id="PF00143">
    <property type="entry name" value="Interferon"/>
    <property type="match status" value="1"/>
</dbReference>
<evidence type="ECO:0000256" key="5">
    <source>
        <dbReference type="ARBA" id="ARBA00023157"/>
    </source>
</evidence>
<dbReference type="GO" id="GO:0051607">
    <property type="term" value="P:defense response to virus"/>
    <property type="evidence" value="ECO:0007669"/>
    <property type="project" value="UniProtKB-KW"/>
</dbReference>
<dbReference type="FunFam" id="1.20.1250.10:FF:000001">
    <property type="entry name" value="Interferon alpha"/>
    <property type="match status" value="1"/>
</dbReference>
<dbReference type="AlphaFoldDB" id="A0A7R8C3M8"/>
<gene>
    <name evidence="8" type="primary">IF1BH4</name>
</gene>
<dbReference type="SUPFAM" id="SSF47266">
    <property type="entry name" value="4-helical cytokines"/>
    <property type="match status" value="1"/>
</dbReference>
<dbReference type="SMART" id="SM00076">
    <property type="entry name" value="IFabd"/>
    <property type="match status" value="1"/>
</dbReference>
<dbReference type="GO" id="GO:0005125">
    <property type="term" value="F:cytokine activity"/>
    <property type="evidence" value="ECO:0007669"/>
    <property type="project" value="UniProtKB-KW"/>
</dbReference>
<dbReference type="PANTHER" id="PTHR11691">
    <property type="entry name" value="TYPE I INTERFERON"/>
    <property type="match status" value="1"/>
</dbReference>
<name>A0A7R8C3M8_DASNO</name>
<reference evidence="8" key="1">
    <citation type="journal article" date="2020" name="Genomics">
        <title>Comparative genomic analysis of eutherian interferon genes.</title>
        <authorList>
            <person name="Premzl M."/>
        </authorList>
    </citation>
    <scope>NUCLEOTIDE SEQUENCE</scope>
</reference>
<evidence type="ECO:0000256" key="1">
    <source>
        <dbReference type="ARBA" id="ARBA00004613"/>
    </source>
</evidence>
<dbReference type="OMA" id="GYFQGIH"/>
<dbReference type="InterPro" id="IPR009079">
    <property type="entry name" value="4_helix_cytokine-like_core"/>
</dbReference>
<keyword evidence="5" id="KW-1015">Disulfide bond</keyword>
<feature type="signal peptide" evidence="7">
    <location>
        <begin position="1"/>
        <end position="23"/>
    </location>
</feature>
<dbReference type="GO" id="GO:0005126">
    <property type="term" value="F:cytokine receptor binding"/>
    <property type="evidence" value="ECO:0007669"/>
    <property type="project" value="InterPro"/>
</dbReference>
<organism evidence="8">
    <name type="scientific">Dasypus novemcinctus</name>
    <name type="common">Nine-banded armadillo</name>
    <dbReference type="NCBI Taxonomy" id="9361"/>
    <lineage>
        <taxon>Eukaryota</taxon>
        <taxon>Metazoa</taxon>
        <taxon>Chordata</taxon>
        <taxon>Craniata</taxon>
        <taxon>Vertebrata</taxon>
        <taxon>Euteleostomi</taxon>
        <taxon>Mammalia</taxon>
        <taxon>Eutheria</taxon>
        <taxon>Xenarthra</taxon>
        <taxon>Cingulata</taxon>
        <taxon>Dasypodidae</taxon>
        <taxon>Dasypus</taxon>
    </lineage>
</organism>
<dbReference type="PROSITE" id="PS00252">
    <property type="entry name" value="INTERFERON_A_B_D"/>
    <property type="match status" value="1"/>
</dbReference>
<evidence type="ECO:0000256" key="6">
    <source>
        <dbReference type="RuleBase" id="RU000436"/>
    </source>
</evidence>
<dbReference type="Gene3D" id="1.20.1250.10">
    <property type="match status" value="1"/>
</dbReference>
<dbReference type="EMBL" id="LR761262">
    <property type="protein sequence ID" value="CAB0000515.1"/>
    <property type="molecule type" value="Genomic_DNA"/>
</dbReference>
<keyword evidence="7" id="KW-0732">Signal</keyword>
<evidence type="ECO:0000256" key="7">
    <source>
        <dbReference type="SAM" id="SignalP"/>
    </source>
</evidence>
<evidence type="ECO:0000256" key="4">
    <source>
        <dbReference type="ARBA" id="ARBA00023118"/>
    </source>
</evidence>
<keyword evidence="3" id="KW-0964">Secreted</keyword>
<evidence type="ECO:0000313" key="8">
    <source>
        <dbReference type="EMBL" id="CAB0000515.1"/>
    </source>
</evidence>
<dbReference type="PANTHER" id="PTHR11691:SF37">
    <property type="entry name" value="INTERFERON OMEGA-1"/>
    <property type="match status" value="1"/>
</dbReference>
<dbReference type="GO" id="GO:0005615">
    <property type="term" value="C:extracellular space"/>
    <property type="evidence" value="ECO:0007669"/>
    <property type="project" value="UniProtKB-KW"/>
</dbReference>
<proteinExistence type="inferred from homology"/>
<dbReference type="CDD" id="cd00095">
    <property type="entry name" value="IFab"/>
    <property type="match status" value="1"/>
</dbReference>
<comment type="subcellular location">
    <subcellularLocation>
        <location evidence="1">Secreted</location>
    </subcellularLocation>
</comment>
<evidence type="ECO:0000256" key="2">
    <source>
        <dbReference type="ARBA" id="ARBA00022514"/>
    </source>
</evidence>
<protein>
    <submittedName>
        <fullName evidence="8">Interferon 1BH4</fullName>
    </submittedName>
</protein>